<reference evidence="3" key="1">
    <citation type="submission" date="2008-10" db="EMBL/GenBank/DDBJ databases">
        <authorList>
            <person name="Molnar K."/>
        </authorList>
    </citation>
    <scope>NUCLEOTIDE SEQUENCE [LARGE SCALE GENOMIC DNA]</scope>
    <source>
        <strain evidence="3">NRRL 15998</strain>
    </source>
</reference>
<evidence type="ECO:0000256" key="1">
    <source>
        <dbReference type="SAM" id="MobiDB-lite"/>
    </source>
</evidence>
<protein>
    <submittedName>
        <fullName evidence="2">Uncharacterized protein</fullName>
    </submittedName>
</protein>
<feature type="region of interest" description="Disordered" evidence="1">
    <location>
        <begin position="1"/>
        <end position="23"/>
    </location>
</feature>
<evidence type="ECO:0000313" key="3">
    <source>
        <dbReference type="Proteomes" id="UP000003986"/>
    </source>
</evidence>
<evidence type="ECO:0000313" key="2">
    <source>
        <dbReference type="EMBL" id="EFE79547.2"/>
    </source>
</evidence>
<dbReference type="AlphaFoldDB" id="D6AMR8"/>
<sequence>MCVVRGGKLRHGPGADGGGEPRVGSGLVVARAHQSVRWPMSPGSVGGVVAAVAGAQGAGADGLLCGLQPFPACGGCGVVGVVVGGEAGQGARQVGEWDAGQGGEVVAGGRAEVEFSCR</sequence>
<name>D6AMR8_STRFL</name>
<gene>
    <name evidence="2" type="ORF">SSGG_06914</name>
</gene>
<reference evidence="3" key="2">
    <citation type="submission" date="2008-12" db="EMBL/GenBank/DDBJ databases">
        <title>Annotation of Streptomyces roseosporus strain NRRL 15998.</title>
        <authorList>
            <consortium name="The Broad Institute Genome Sequencing Platform"/>
            <consortium name="Broad Institute Microbial Sequencing Center"/>
            <person name="Fischbach M."/>
            <person name="Ward D."/>
            <person name="Young S."/>
            <person name="Kodira C.D."/>
            <person name="Zeng Q."/>
            <person name="Koehrsen M."/>
            <person name="Godfrey P."/>
            <person name="Alvarado L."/>
            <person name="Berlin A.M."/>
            <person name="Borenstein D."/>
            <person name="Chen Z."/>
            <person name="Engels R."/>
            <person name="Freedman E."/>
            <person name="Gellesch M."/>
            <person name="Goldberg J."/>
            <person name="Griggs A."/>
            <person name="Gujja S."/>
            <person name="Heiman D.I."/>
            <person name="Hepburn T.A."/>
            <person name="Howarth C."/>
            <person name="Jen D."/>
            <person name="Larson L."/>
            <person name="Lewis B."/>
            <person name="Mehta T."/>
            <person name="Park D."/>
            <person name="Pearson M."/>
            <person name="Roberts A."/>
            <person name="Saif S."/>
            <person name="Shea T.D."/>
            <person name="Shenoy N."/>
            <person name="Sisk P."/>
            <person name="Stolte C."/>
            <person name="Sykes S.N."/>
            <person name="Walk T."/>
            <person name="White J."/>
            <person name="Yandava C."/>
            <person name="Straight P."/>
            <person name="Clardy J."/>
            <person name="Hung D."/>
            <person name="Kolter R."/>
            <person name="Mekalanos J."/>
            <person name="Walker S."/>
            <person name="Walsh C.T."/>
            <person name="Wieland B.L.C."/>
            <person name="Ilzarbe M."/>
            <person name="Galagan J."/>
            <person name="Nusbaum C."/>
            <person name="Birren B."/>
        </authorList>
    </citation>
    <scope>NUCLEOTIDE SEQUENCE [LARGE SCALE GENOMIC DNA]</scope>
    <source>
        <strain evidence="3">NRRL 15998</strain>
    </source>
</reference>
<accession>D6AMR8</accession>
<proteinExistence type="predicted"/>
<dbReference type="EMBL" id="DS999644">
    <property type="protein sequence ID" value="EFE79547.2"/>
    <property type="molecule type" value="Genomic_DNA"/>
</dbReference>
<organism evidence="2 3">
    <name type="scientific">Streptomyces filamentosus NRRL 15998</name>
    <dbReference type="NCBI Taxonomy" id="457431"/>
    <lineage>
        <taxon>Bacteria</taxon>
        <taxon>Bacillati</taxon>
        <taxon>Actinomycetota</taxon>
        <taxon>Actinomycetes</taxon>
        <taxon>Kitasatosporales</taxon>
        <taxon>Streptomycetaceae</taxon>
        <taxon>Streptomyces</taxon>
    </lineage>
</organism>
<dbReference type="Proteomes" id="UP000003986">
    <property type="component" value="Unassembled WGS sequence"/>
</dbReference>